<dbReference type="EMBL" id="BAAARW010000011">
    <property type="protein sequence ID" value="GAA2415511.1"/>
    <property type="molecule type" value="Genomic_DNA"/>
</dbReference>
<evidence type="ECO:0008006" key="5">
    <source>
        <dbReference type="Google" id="ProtNLM"/>
    </source>
</evidence>
<keyword evidence="4" id="KW-1185">Reference proteome</keyword>
<organism evidence="3 4">
    <name type="scientific">Actinomadura vinacea</name>
    <dbReference type="NCBI Taxonomy" id="115336"/>
    <lineage>
        <taxon>Bacteria</taxon>
        <taxon>Bacillati</taxon>
        <taxon>Actinomycetota</taxon>
        <taxon>Actinomycetes</taxon>
        <taxon>Streptosporangiales</taxon>
        <taxon>Thermomonosporaceae</taxon>
        <taxon>Actinomadura</taxon>
    </lineage>
</organism>
<dbReference type="RefSeq" id="WP_344589255.1">
    <property type="nucleotide sequence ID" value="NZ_BAAARW010000011.1"/>
</dbReference>
<reference evidence="3 4" key="1">
    <citation type="journal article" date="2019" name="Int. J. Syst. Evol. Microbiol.">
        <title>The Global Catalogue of Microorganisms (GCM) 10K type strain sequencing project: providing services to taxonomists for standard genome sequencing and annotation.</title>
        <authorList>
            <consortium name="The Broad Institute Genomics Platform"/>
            <consortium name="The Broad Institute Genome Sequencing Center for Infectious Disease"/>
            <person name="Wu L."/>
            <person name="Ma J."/>
        </authorList>
    </citation>
    <scope>NUCLEOTIDE SEQUENCE [LARGE SCALE GENOMIC DNA]</scope>
    <source>
        <strain evidence="3 4">JCM 3325</strain>
    </source>
</reference>
<gene>
    <name evidence="3" type="ORF">GCM10010191_27220</name>
</gene>
<evidence type="ECO:0000313" key="3">
    <source>
        <dbReference type="EMBL" id="GAA2415511.1"/>
    </source>
</evidence>
<sequence length="117" mass="12370">MNNLQRLAIVGFAAAGMTMFGAAAMADTYHSREAQFAGPKGAASFGVTSFASNGHHHEQGHEQGKEGNNQRRSGDEGKDNKGDNGHQKNGGKAIYKKFGAVADKHGAASWNLFSYAD</sequence>
<evidence type="ECO:0000256" key="1">
    <source>
        <dbReference type="SAM" id="MobiDB-lite"/>
    </source>
</evidence>
<name>A0ABN3IXF1_9ACTN</name>
<feature type="chain" id="PRO_5046804811" description="Lactococcin 972 family bacteriocin" evidence="2">
    <location>
        <begin position="27"/>
        <end position="117"/>
    </location>
</feature>
<feature type="compositionally biased region" description="Basic and acidic residues" evidence="1">
    <location>
        <begin position="55"/>
        <end position="86"/>
    </location>
</feature>
<evidence type="ECO:0000256" key="2">
    <source>
        <dbReference type="SAM" id="SignalP"/>
    </source>
</evidence>
<feature type="signal peptide" evidence="2">
    <location>
        <begin position="1"/>
        <end position="26"/>
    </location>
</feature>
<keyword evidence="2" id="KW-0732">Signal</keyword>
<comment type="caution">
    <text evidence="3">The sequence shown here is derived from an EMBL/GenBank/DDBJ whole genome shotgun (WGS) entry which is preliminary data.</text>
</comment>
<accession>A0ABN3IXF1</accession>
<proteinExistence type="predicted"/>
<feature type="region of interest" description="Disordered" evidence="1">
    <location>
        <begin position="47"/>
        <end position="91"/>
    </location>
</feature>
<evidence type="ECO:0000313" key="4">
    <source>
        <dbReference type="Proteomes" id="UP001501231"/>
    </source>
</evidence>
<dbReference type="Proteomes" id="UP001501231">
    <property type="component" value="Unassembled WGS sequence"/>
</dbReference>
<protein>
    <recommendedName>
        <fullName evidence="5">Lactococcin 972 family bacteriocin</fullName>
    </recommendedName>
</protein>